<dbReference type="Pfam" id="PF00578">
    <property type="entry name" value="AhpC-TSA"/>
    <property type="match status" value="1"/>
</dbReference>
<dbReference type="GO" id="GO:0016209">
    <property type="term" value="F:antioxidant activity"/>
    <property type="evidence" value="ECO:0007669"/>
    <property type="project" value="InterPro"/>
</dbReference>
<accession>A0A941ASN9</accession>
<sequence>MQENLDLFDDLDADIYAISVDTPENSKALKDAGGFNLTFLTDETYEVLEHVEMRNDDLSYRGVSILDKDGRYIYSQQNDLWGEQIEATSNLIHEQFEEMNK</sequence>
<evidence type="ECO:0000313" key="3">
    <source>
        <dbReference type="EMBL" id="MBP3949574.1"/>
    </source>
</evidence>
<dbReference type="Gene3D" id="3.40.30.10">
    <property type="entry name" value="Glutaredoxin"/>
    <property type="match status" value="1"/>
</dbReference>
<proteinExistence type="predicted"/>
<keyword evidence="1" id="KW-1015">Disulfide bond</keyword>
<dbReference type="SUPFAM" id="SSF52833">
    <property type="entry name" value="Thioredoxin-like"/>
    <property type="match status" value="1"/>
</dbReference>
<evidence type="ECO:0000313" key="4">
    <source>
        <dbReference type="Proteomes" id="UP000678228"/>
    </source>
</evidence>
<protein>
    <submittedName>
        <fullName evidence="3">Redoxin domain-containing protein</fullName>
    </submittedName>
</protein>
<dbReference type="GO" id="GO:0016491">
    <property type="term" value="F:oxidoreductase activity"/>
    <property type="evidence" value="ECO:0007669"/>
    <property type="project" value="InterPro"/>
</dbReference>
<name>A0A941ASN9_9BACI</name>
<dbReference type="InterPro" id="IPR000866">
    <property type="entry name" value="AhpC/TSA"/>
</dbReference>
<keyword evidence="4" id="KW-1185">Reference proteome</keyword>
<dbReference type="AlphaFoldDB" id="A0A941ASN9"/>
<evidence type="ECO:0000259" key="2">
    <source>
        <dbReference type="Pfam" id="PF00578"/>
    </source>
</evidence>
<gene>
    <name evidence="3" type="ORF">J7W16_00415</name>
</gene>
<evidence type="ECO:0000256" key="1">
    <source>
        <dbReference type="ARBA" id="ARBA00023157"/>
    </source>
</evidence>
<dbReference type="InterPro" id="IPR036249">
    <property type="entry name" value="Thioredoxin-like_sf"/>
</dbReference>
<reference evidence="3" key="1">
    <citation type="submission" date="2021-03" db="EMBL/GenBank/DDBJ databases">
        <title>Bacillus suaedae sp. nov., isolated from Suaeda aralocaspica.</title>
        <authorList>
            <person name="Lei R.F.R."/>
        </authorList>
    </citation>
    <scope>NUCLEOTIDE SEQUENCE</scope>
    <source>
        <strain evidence="3">YZJH907-2</strain>
    </source>
</reference>
<dbReference type="Proteomes" id="UP000678228">
    <property type="component" value="Unassembled WGS sequence"/>
</dbReference>
<organism evidence="3 4">
    <name type="scientific">Halalkalibacter suaedae</name>
    <dbReference type="NCBI Taxonomy" id="2822140"/>
    <lineage>
        <taxon>Bacteria</taxon>
        <taxon>Bacillati</taxon>
        <taxon>Bacillota</taxon>
        <taxon>Bacilli</taxon>
        <taxon>Bacillales</taxon>
        <taxon>Bacillaceae</taxon>
        <taxon>Halalkalibacter</taxon>
    </lineage>
</organism>
<feature type="domain" description="Alkyl hydroperoxide reductase subunit C/ Thiol specific antioxidant" evidence="2">
    <location>
        <begin position="1"/>
        <end position="71"/>
    </location>
</feature>
<dbReference type="EMBL" id="JAGKSQ010000001">
    <property type="protein sequence ID" value="MBP3949574.1"/>
    <property type="molecule type" value="Genomic_DNA"/>
</dbReference>
<comment type="caution">
    <text evidence="3">The sequence shown here is derived from an EMBL/GenBank/DDBJ whole genome shotgun (WGS) entry which is preliminary data.</text>
</comment>